<reference evidence="10" key="1">
    <citation type="submission" date="2022-11" db="UniProtKB">
        <authorList>
            <consortium name="WormBaseParasite"/>
        </authorList>
    </citation>
    <scope>IDENTIFICATION</scope>
</reference>
<dbReference type="CDD" id="cd18808">
    <property type="entry name" value="SF1_C_Upf1"/>
    <property type="match status" value="1"/>
</dbReference>
<dbReference type="InterPro" id="IPR041679">
    <property type="entry name" value="DNA2/NAM7-like_C"/>
</dbReference>
<dbReference type="InterPro" id="IPR041677">
    <property type="entry name" value="DNA2/NAM7_AAA_11"/>
</dbReference>
<feature type="compositionally biased region" description="Acidic residues" evidence="6">
    <location>
        <begin position="413"/>
        <end position="429"/>
    </location>
</feature>
<dbReference type="WBParaSite" id="PSU_v2.g8450.t1">
    <property type="protein sequence ID" value="PSU_v2.g8450.t1"/>
    <property type="gene ID" value="PSU_v2.g8450"/>
</dbReference>
<dbReference type="Pfam" id="PF13086">
    <property type="entry name" value="AAA_11"/>
    <property type="match status" value="1"/>
</dbReference>
<dbReference type="SUPFAM" id="SSF52540">
    <property type="entry name" value="P-loop containing nucleoside triphosphate hydrolases"/>
    <property type="match status" value="1"/>
</dbReference>
<keyword evidence="3" id="KW-0378">Hydrolase</keyword>
<dbReference type="GO" id="GO:0005524">
    <property type="term" value="F:ATP binding"/>
    <property type="evidence" value="ECO:0007669"/>
    <property type="project" value="UniProtKB-KW"/>
</dbReference>
<feature type="domain" description="DNA2/NAM7 helicase helicase" evidence="7">
    <location>
        <begin position="253"/>
        <end position="522"/>
    </location>
</feature>
<dbReference type="GO" id="GO:0016787">
    <property type="term" value="F:hydrolase activity"/>
    <property type="evidence" value="ECO:0007669"/>
    <property type="project" value="UniProtKB-KW"/>
</dbReference>
<evidence type="ECO:0000259" key="7">
    <source>
        <dbReference type="Pfam" id="PF13086"/>
    </source>
</evidence>
<dbReference type="Proteomes" id="UP000887577">
    <property type="component" value="Unplaced"/>
</dbReference>
<evidence type="ECO:0000313" key="10">
    <source>
        <dbReference type="WBParaSite" id="PSU_v2.g8450.t1"/>
    </source>
</evidence>
<protein>
    <submittedName>
        <fullName evidence="10">DNA2/NAM7 helicase-like C-terminal domain-containing protein</fullName>
    </submittedName>
</protein>
<keyword evidence="2" id="KW-0547">Nucleotide-binding</keyword>
<proteinExistence type="inferred from homology"/>
<dbReference type="PANTHER" id="PTHR43788:SF16">
    <property type="entry name" value="HELICASE WITH ZINC FINGER 2"/>
    <property type="match status" value="1"/>
</dbReference>
<evidence type="ECO:0000313" key="9">
    <source>
        <dbReference type="Proteomes" id="UP000887577"/>
    </source>
</evidence>
<dbReference type="InterPro" id="IPR047187">
    <property type="entry name" value="SF1_C_Upf1"/>
</dbReference>
<dbReference type="Pfam" id="PF13087">
    <property type="entry name" value="AAA_12"/>
    <property type="match status" value="1"/>
</dbReference>
<evidence type="ECO:0000259" key="8">
    <source>
        <dbReference type="Pfam" id="PF13087"/>
    </source>
</evidence>
<name>A0A914Z7Z3_9BILA</name>
<comment type="similarity">
    <text evidence="1">Belongs to the DNA2/NAM7 helicase family.</text>
</comment>
<dbReference type="InterPro" id="IPR050534">
    <property type="entry name" value="Coronavir_polyprotein_1ab"/>
</dbReference>
<accession>A0A914Z7Z3</accession>
<evidence type="ECO:0000256" key="4">
    <source>
        <dbReference type="ARBA" id="ARBA00022806"/>
    </source>
</evidence>
<organism evidence="9 10">
    <name type="scientific">Panagrolaimus superbus</name>
    <dbReference type="NCBI Taxonomy" id="310955"/>
    <lineage>
        <taxon>Eukaryota</taxon>
        <taxon>Metazoa</taxon>
        <taxon>Ecdysozoa</taxon>
        <taxon>Nematoda</taxon>
        <taxon>Chromadorea</taxon>
        <taxon>Rhabditida</taxon>
        <taxon>Tylenchina</taxon>
        <taxon>Panagrolaimomorpha</taxon>
        <taxon>Panagrolaimoidea</taxon>
        <taxon>Panagrolaimidae</taxon>
        <taxon>Panagrolaimus</taxon>
    </lineage>
</organism>
<dbReference type="Gene3D" id="3.40.50.300">
    <property type="entry name" value="P-loop containing nucleotide triphosphate hydrolases"/>
    <property type="match status" value="2"/>
</dbReference>
<keyword evidence="5" id="KW-0067">ATP-binding</keyword>
<dbReference type="AlphaFoldDB" id="A0A914Z7Z3"/>
<feature type="domain" description="DNA2/NAM7 helicase-like C-terminal" evidence="8">
    <location>
        <begin position="543"/>
        <end position="722"/>
    </location>
</feature>
<evidence type="ECO:0000256" key="2">
    <source>
        <dbReference type="ARBA" id="ARBA00022741"/>
    </source>
</evidence>
<sequence>MAFVRFGHGSKILPKKLLYFPPDMTTPISMDHQKLCRYTVAATVSIEASNEQFSKLRMEEDNDYQIQRCGKIITTALLVNAGVNNDFKKQAKVQNAIITWKNEGEVTAMKAVIPDSADQFGSLGQAYSRGGLITIRNTETFPNKPCNMLIGEVNFDENEQSCIITARAPTSEVKKTLDPTGSGEITLSVVLTPAKDLIIGRDLANKMMKNELRMLHPGMPEAPKAIFKAVLGIPLEAVPQAKHTEPEIPEFLTDDQKSIIKATIIGEAPIIPVEAIAGSGKSTTLCWTVKLYRKAHPKLVAVITSTGNAPVLHVAEYFQDEIENPPLVLASLISTRKLDNENKERLKAFSLLSHIQYVLENCPISDPQKRSLQRALELEKAVEAEVKNPEADENDAMQNEGLFVEDLLPQVEEGDQENDDEPENAEEPQQEVHEEATTLKKKKITRSGSIRKAIKIIIQYRPPCCIAGTTVMIMRIGAALRGVCKCLFVDEAATVYQLHLLNMLAEISSVEKLVLVGDTKQLTVYSRGIHKAVKKMGFESALEVLQDLHCSGIEKMALTTCFRSHPQLLDMIQATCYPEYELTTPVSPEEREGMKRIFGVTMPFFFLNVEGDDEQHYPVSRKNMHQHAALLQILTRLRKEGTVAVISLYAGQKHITFASVKDDKDVVAATVDSYQGSEADFVVVMTTKTTNAMKNEFVNNEQRKTVAITRARKGLIIIGNQKALINSTAWGPLIDYISQHQMIFQEIPQPTSRTLVIDGMPGLSIDSPPTLPYTEPQQQANEQPMEH</sequence>
<evidence type="ECO:0000256" key="6">
    <source>
        <dbReference type="SAM" id="MobiDB-lite"/>
    </source>
</evidence>
<evidence type="ECO:0000256" key="3">
    <source>
        <dbReference type="ARBA" id="ARBA00022801"/>
    </source>
</evidence>
<keyword evidence="4" id="KW-0347">Helicase</keyword>
<feature type="compositionally biased region" description="Polar residues" evidence="6">
    <location>
        <begin position="775"/>
        <end position="787"/>
    </location>
</feature>
<keyword evidence="9" id="KW-1185">Reference proteome</keyword>
<dbReference type="PANTHER" id="PTHR43788">
    <property type="entry name" value="DNA2/NAM7 HELICASE FAMILY MEMBER"/>
    <property type="match status" value="1"/>
</dbReference>
<evidence type="ECO:0000256" key="1">
    <source>
        <dbReference type="ARBA" id="ARBA00007913"/>
    </source>
</evidence>
<dbReference type="InterPro" id="IPR027417">
    <property type="entry name" value="P-loop_NTPase"/>
</dbReference>
<dbReference type="GO" id="GO:0043139">
    <property type="term" value="F:5'-3' DNA helicase activity"/>
    <property type="evidence" value="ECO:0007669"/>
    <property type="project" value="TreeGrafter"/>
</dbReference>
<feature type="region of interest" description="Disordered" evidence="6">
    <location>
        <begin position="759"/>
        <end position="787"/>
    </location>
</feature>
<evidence type="ECO:0000256" key="5">
    <source>
        <dbReference type="ARBA" id="ARBA00022840"/>
    </source>
</evidence>
<feature type="region of interest" description="Disordered" evidence="6">
    <location>
        <begin position="413"/>
        <end position="438"/>
    </location>
</feature>